<accession>A0A1J5R2R3</accession>
<evidence type="ECO:0000313" key="1">
    <source>
        <dbReference type="EMBL" id="OIQ90248.1"/>
    </source>
</evidence>
<sequence>MRTTMATARGLILALRSRKLTAGDAQGLPAWRVVPECARQARARVGSQADTVFMRGLGVAALS</sequence>
<reference evidence="1" key="1">
    <citation type="submission" date="2016-10" db="EMBL/GenBank/DDBJ databases">
        <title>Sequence of Gallionella enrichment culture.</title>
        <authorList>
            <person name="Poehlein A."/>
            <person name="Muehling M."/>
            <person name="Daniel R."/>
        </authorList>
    </citation>
    <scope>NUCLEOTIDE SEQUENCE</scope>
</reference>
<dbReference type="EMBL" id="MLJW01000299">
    <property type="protein sequence ID" value="OIQ90248.1"/>
    <property type="molecule type" value="Genomic_DNA"/>
</dbReference>
<organism evidence="1">
    <name type="scientific">mine drainage metagenome</name>
    <dbReference type="NCBI Taxonomy" id="410659"/>
    <lineage>
        <taxon>unclassified sequences</taxon>
        <taxon>metagenomes</taxon>
        <taxon>ecological metagenomes</taxon>
    </lineage>
</organism>
<gene>
    <name evidence="1" type="ORF">GALL_278790</name>
</gene>
<comment type="caution">
    <text evidence="1">The sequence shown here is derived from an EMBL/GenBank/DDBJ whole genome shotgun (WGS) entry which is preliminary data.</text>
</comment>
<proteinExistence type="predicted"/>
<name>A0A1J5R2R3_9ZZZZ</name>
<dbReference type="AlphaFoldDB" id="A0A1J5R2R3"/>
<protein>
    <submittedName>
        <fullName evidence="1">Uncharacterized protein</fullName>
    </submittedName>
</protein>